<evidence type="ECO:0000256" key="6">
    <source>
        <dbReference type="ARBA" id="ARBA00022884"/>
    </source>
</evidence>
<dbReference type="Pfam" id="PF00271">
    <property type="entry name" value="Helicase_C"/>
    <property type="match status" value="1"/>
</dbReference>
<dbReference type="CDD" id="cd00048">
    <property type="entry name" value="DSRM_SF"/>
    <property type="match status" value="1"/>
</dbReference>
<dbReference type="Proteomes" id="UP000780801">
    <property type="component" value="Unassembled WGS sequence"/>
</dbReference>
<keyword evidence="4" id="KW-0347">Helicase</keyword>
<dbReference type="SMART" id="SM00487">
    <property type="entry name" value="DEXDc"/>
    <property type="match status" value="1"/>
</dbReference>
<dbReference type="InterPro" id="IPR007502">
    <property type="entry name" value="Helicase-assoc_dom"/>
</dbReference>
<feature type="region of interest" description="Disordered" evidence="9">
    <location>
        <begin position="1202"/>
        <end position="1234"/>
    </location>
</feature>
<dbReference type="InterPro" id="IPR011709">
    <property type="entry name" value="DEAD-box_helicase_OB_fold"/>
</dbReference>
<feature type="region of interest" description="Disordered" evidence="9">
    <location>
        <begin position="428"/>
        <end position="466"/>
    </location>
</feature>
<reference evidence="13" key="1">
    <citation type="journal article" date="2020" name="Fungal Divers.">
        <title>Resolving the Mortierellaceae phylogeny through synthesis of multi-gene phylogenetics and phylogenomics.</title>
        <authorList>
            <person name="Vandepol N."/>
            <person name="Liber J."/>
            <person name="Desiro A."/>
            <person name="Na H."/>
            <person name="Kennedy M."/>
            <person name="Barry K."/>
            <person name="Grigoriev I.V."/>
            <person name="Miller A.N."/>
            <person name="O'Donnell K."/>
            <person name="Stajich J.E."/>
            <person name="Bonito G."/>
        </authorList>
    </citation>
    <scope>NUCLEOTIDE SEQUENCE</scope>
    <source>
        <strain evidence="13">KOD1015</strain>
    </source>
</reference>
<dbReference type="PROSITE" id="PS00690">
    <property type="entry name" value="DEAH_ATP_HELICASE"/>
    <property type="match status" value="1"/>
</dbReference>
<feature type="compositionally biased region" description="Acidic residues" evidence="9">
    <location>
        <begin position="794"/>
        <end position="803"/>
    </location>
</feature>
<dbReference type="Pfam" id="PF00035">
    <property type="entry name" value="dsrm"/>
    <property type="match status" value="1"/>
</dbReference>
<dbReference type="SUPFAM" id="SSF52540">
    <property type="entry name" value="P-loop containing nucleoside triphosphate hydrolases"/>
    <property type="match status" value="1"/>
</dbReference>
<feature type="compositionally biased region" description="Basic and acidic residues" evidence="9">
    <location>
        <begin position="61"/>
        <end position="70"/>
    </location>
</feature>
<dbReference type="Pfam" id="PF07717">
    <property type="entry name" value="OB_NTP_bind"/>
    <property type="match status" value="1"/>
</dbReference>
<keyword evidence="5" id="KW-0067">ATP-binding</keyword>
<keyword evidence="14" id="KW-1185">Reference proteome</keyword>
<evidence type="ECO:0000256" key="7">
    <source>
        <dbReference type="ARBA" id="ARBA00060772"/>
    </source>
</evidence>
<comment type="caution">
    <text evidence="13">The sequence shown here is derived from an EMBL/GenBank/DDBJ whole genome shotgun (WGS) entry which is preliminary data.</text>
</comment>
<dbReference type="Pfam" id="PF04408">
    <property type="entry name" value="WHD_HA2"/>
    <property type="match status" value="1"/>
</dbReference>
<feature type="compositionally biased region" description="Gly residues" evidence="9">
    <location>
        <begin position="1587"/>
        <end position="1607"/>
    </location>
</feature>
<dbReference type="SMART" id="SM00847">
    <property type="entry name" value="HA2"/>
    <property type="match status" value="1"/>
</dbReference>
<dbReference type="CDD" id="cd18791">
    <property type="entry name" value="SF2_C_RHA"/>
    <property type="match status" value="1"/>
</dbReference>
<evidence type="ECO:0000313" key="14">
    <source>
        <dbReference type="Proteomes" id="UP000780801"/>
    </source>
</evidence>
<dbReference type="InterPro" id="IPR048333">
    <property type="entry name" value="HA2_WH"/>
</dbReference>
<name>A0A9P6FW13_9FUNG</name>
<feature type="compositionally biased region" description="Polar residues" evidence="9">
    <location>
        <begin position="444"/>
        <end position="454"/>
    </location>
</feature>
<proteinExistence type="inferred from homology"/>
<dbReference type="GO" id="GO:0005524">
    <property type="term" value="F:ATP binding"/>
    <property type="evidence" value="ECO:0007669"/>
    <property type="project" value="UniProtKB-KW"/>
</dbReference>
<dbReference type="InterPro" id="IPR001650">
    <property type="entry name" value="Helicase_C-like"/>
</dbReference>
<evidence type="ECO:0000259" key="11">
    <source>
        <dbReference type="PROSITE" id="PS51192"/>
    </source>
</evidence>
<evidence type="ECO:0000256" key="1">
    <source>
        <dbReference type="ARBA" id="ARBA00012552"/>
    </source>
</evidence>
<dbReference type="GO" id="GO:1990904">
    <property type="term" value="C:ribonucleoprotein complex"/>
    <property type="evidence" value="ECO:0007669"/>
    <property type="project" value="UniProtKB-ARBA"/>
</dbReference>
<dbReference type="InterPro" id="IPR002464">
    <property type="entry name" value="DNA/RNA_helicase_DEAH_CS"/>
</dbReference>
<organism evidence="13 14">
    <name type="scientific">Lunasporangiospora selenospora</name>
    <dbReference type="NCBI Taxonomy" id="979761"/>
    <lineage>
        <taxon>Eukaryota</taxon>
        <taxon>Fungi</taxon>
        <taxon>Fungi incertae sedis</taxon>
        <taxon>Mucoromycota</taxon>
        <taxon>Mortierellomycotina</taxon>
        <taxon>Mortierellomycetes</taxon>
        <taxon>Mortierellales</taxon>
        <taxon>Mortierellaceae</taxon>
        <taxon>Lunasporangiospora</taxon>
    </lineage>
</organism>
<accession>A0A9P6FW13</accession>
<comment type="similarity">
    <text evidence="7">Belongs to the DExH box helicase family.</text>
</comment>
<evidence type="ECO:0000256" key="5">
    <source>
        <dbReference type="ARBA" id="ARBA00022840"/>
    </source>
</evidence>
<dbReference type="FunFam" id="1.20.120.1080:FF:000002">
    <property type="entry name" value="Putative ATP-dependent RNA helicase DHX36"/>
    <property type="match status" value="1"/>
</dbReference>
<evidence type="ECO:0000259" key="12">
    <source>
        <dbReference type="PROSITE" id="PS51194"/>
    </source>
</evidence>
<evidence type="ECO:0000256" key="9">
    <source>
        <dbReference type="SAM" id="MobiDB-lite"/>
    </source>
</evidence>
<keyword evidence="3" id="KW-0378">Hydrolase</keyword>
<feature type="region of interest" description="Disordered" evidence="9">
    <location>
        <begin position="1514"/>
        <end position="1652"/>
    </location>
</feature>
<dbReference type="FunFam" id="3.40.50.300:FF:000526">
    <property type="entry name" value="DExH-box ATP-dependent RNA helicase DExH3"/>
    <property type="match status" value="1"/>
</dbReference>
<dbReference type="InterPro" id="IPR027417">
    <property type="entry name" value="P-loop_NTPase"/>
</dbReference>
<evidence type="ECO:0000259" key="10">
    <source>
        <dbReference type="PROSITE" id="PS50137"/>
    </source>
</evidence>
<feature type="compositionally biased region" description="Basic residues" evidence="9">
    <location>
        <begin position="1629"/>
        <end position="1642"/>
    </location>
</feature>
<evidence type="ECO:0000256" key="8">
    <source>
        <dbReference type="PROSITE-ProRule" id="PRU00266"/>
    </source>
</evidence>
<dbReference type="EMBL" id="JAABOA010000882">
    <property type="protein sequence ID" value="KAF9582903.1"/>
    <property type="molecule type" value="Genomic_DNA"/>
</dbReference>
<dbReference type="PROSITE" id="PS50137">
    <property type="entry name" value="DS_RBD"/>
    <property type="match status" value="1"/>
</dbReference>
<dbReference type="PANTHER" id="PTHR18934:SF203">
    <property type="entry name" value="ATP-DEPENDENT RNA HELICASE A"/>
    <property type="match status" value="1"/>
</dbReference>
<dbReference type="InterPro" id="IPR011545">
    <property type="entry name" value="DEAD/DEAH_box_helicase_dom"/>
</dbReference>
<dbReference type="EC" id="3.6.4.13" evidence="1"/>
<dbReference type="PROSITE" id="PS51192">
    <property type="entry name" value="HELICASE_ATP_BIND_1"/>
    <property type="match status" value="1"/>
</dbReference>
<dbReference type="GO" id="GO:0003723">
    <property type="term" value="F:RNA binding"/>
    <property type="evidence" value="ECO:0007669"/>
    <property type="project" value="UniProtKB-UniRule"/>
</dbReference>
<dbReference type="Pfam" id="PF21010">
    <property type="entry name" value="HA2_C"/>
    <property type="match status" value="1"/>
</dbReference>
<dbReference type="PROSITE" id="PS51194">
    <property type="entry name" value="HELICASE_CTER"/>
    <property type="match status" value="1"/>
</dbReference>
<feature type="compositionally biased region" description="Low complexity" evidence="9">
    <location>
        <begin position="1206"/>
        <end position="1215"/>
    </location>
</feature>
<dbReference type="SMART" id="SM00490">
    <property type="entry name" value="HELICc"/>
    <property type="match status" value="1"/>
</dbReference>
<evidence type="ECO:0000256" key="4">
    <source>
        <dbReference type="ARBA" id="ARBA00022806"/>
    </source>
</evidence>
<evidence type="ECO:0000256" key="2">
    <source>
        <dbReference type="ARBA" id="ARBA00022741"/>
    </source>
</evidence>
<dbReference type="InterPro" id="IPR014001">
    <property type="entry name" value="Helicase_ATP-bd"/>
</dbReference>
<feature type="compositionally biased region" description="Low complexity" evidence="9">
    <location>
        <begin position="14"/>
        <end position="25"/>
    </location>
</feature>
<keyword evidence="6 8" id="KW-0694">RNA-binding</keyword>
<dbReference type="GO" id="GO:0016787">
    <property type="term" value="F:hydrolase activity"/>
    <property type="evidence" value="ECO:0007669"/>
    <property type="project" value="UniProtKB-KW"/>
</dbReference>
<dbReference type="OrthoDB" id="28053at2759"/>
<dbReference type="Gene3D" id="1.20.120.1080">
    <property type="match status" value="1"/>
</dbReference>
<gene>
    <name evidence="13" type="ORF">BGW38_010606</name>
</gene>
<feature type="region of interest" description="Disordered" evidence="9">
    <location>
        <begin position="767"/>
        <end position="803"/>
    </location>
</feature>
<evidence type="ECO:0000256" key="3">
    <source>
        <dbReference type="ARBA" id="ARBA00022801"/>
    </source>
</evidence>
<dbReference type="CDD" id="cd17917">
    <property type="entry name" value="DEXHc_RHA-like"/>
    <property type="match status" value="1"/>
</dbReference>
<feature type="domain" description="DRBM" evidence="10">
    <location>
        <begin position="134"/>
        <end position="206"/>
    </location>
</feature>
<dbReference type="Gene3D" id="3.40.50.300">
    <property type="entry name" value="P-loop containing nucleotide triphosphate hydrolases"/>
    <property type="match status" value="2"/>
</dbReference>
<evidence type="ECO:0000313" key="13">
    <source>
        <dbReference type="EMBL" id="KAF9582903.1"/>
    </source>
</evidence>
<protein>
    <recommendedName>
        <fullName evidence="1">RNA helicase</fullName>
        <ecNumber evidence="1">3.6.4.13</ecNumber>
    </recommendedName>
</protein>
<feature type="compositionally biased region" description="Low complexity" evidence="9">
    <location>
        <begin position="71"/>
        <end position="81"/>
    </location>
</feature>
<feature type="region of interest" description="Disordered" evidence="9">
    <location>
        <begin position="1"/>
        <end position="103"/>
    </location>
</feature>
<feature type="domain" description="Helicase C-terminal" evidence="12">
    <location>
        <begin position="841"/>
        <end position="1017"/>
    </location>
</feature>
<dbReference type="Gene3D" id="3.30.160.20">
    <property type="match status" value="2"/>
</dbReference>
<dbReference type="SUPFAM" id="SSF54768">
    <property type="entry name" value="dsRNA-binding domain-like"/>
    <property type="match status" value="2"/>
</dbReference>
<dbReference type="PANTHER" id="PTHR18934">
    <property type="entry name" value="ATP-DEPENDENT RNA HELICASE"/>
    <property type="match status" value="1"/>
</dbReference>
<sequence>MPPRYQPPHRSGYNNSNVNNPNHPHYLQPYPPSFNDPTAPYSPPQRGGGRGGNNHINSNPEWDRDRRDTYGSRGYGSYNSRGGRGGGRGGLRSAPPPAPKPDRIYLYDQRHLDNTYNTKHDDSTAEKGERWWENPKNYLQFVCRAVEPPPQFEIVSMPSLPMNWVRMEFKVQTPDPDLIIVGRGDGKNKKDAEKHCALDLCYQLEKHSLIEYYRQYGRGKKNIAKSPKDWAVNYFTNKKIGLPKYVTKKDAATDAFISTLSLEGIVGTGKGPTELEAEVAAATQFQQIAIARGANIALAQPGSVAKKFVDYYIRTFTLGPPYIDYHSSGKTHQALWQADLFIRDQTMGTGKKRSKKDAEHMAYVDAAINMRKESEAIWLQFESTKDNKGKHADVVRAAPNIHIGMDENVRQDIEYMVSDLKRQSFFTARRPQIGAKSPAGASGDSKSGQEQQAANTNSRGNGNRRNHRQLVGKLDVQQAAGKSARLFDQLKSYENNPSMAKTRDSRAGLPISQYTDEITAKIHDNDVIVLVGQTGCGKTTQLPQIILEDFIRRRQGGVCNIICTQPRRIAAISVAQRVAFERGERVGQSVGYQVRFDNQPPMPGGSILYCTTGIFLRMMHTEGTTTTTAGAGSGSTTTAVAPVAHDPFRGVSHIVVDEVHERDIDTDFLLVLLRQMQRERRAKGLPVIKLILMSATIDTGLFASYFGEGFKGGQCPSISVPGRTFPVKQIYLDDLLNEMHKTHPASSMNALSRHEQTSKYIHREMSIQPVGPPQQPAQYNRPPKRPGTEVNSNDSDDDIDDVDDSELDYAESILNQARSVSRMPRDEILDAEIPANLIAMTIAHIITTTPPTGAILCFLSGWEDIQEVQRQLLNTSPLGVDFNDQSRFRIHMLHSTLPSISQQEVFEPLLDSRMRKIILATNIAETSITIQDVVYVVDSAKVKETNYDPTKRMTTLLPTWISASSLKQRSGRAGRVQEGQYFCMMSHRRRELLDSFSIPEMLRSDLQEICLHIKSVDNSPSTKVANVLAEAIQPPDQLSVSDALAQLMSLGAMDRDENLTPLGRVLATLPVEPSFGRCLILSCVFRCLDPVLTLCASLGTKDVFVSPIMKKEQADRSKMKWAKELNSDHLAMMNAYNAWQEVIAGAATMENRTGERGDPTRASFNFTDQNFLSRQALENVKRAKAQLLSLLEKAGVVPTMTYQMKQQQQQQQQQQAGQRAGSPSSAPSVFEMGPTDYNRNSNCIPLLRAMICAGVFPNISYKSSKKIHRTRHDNTCIIHPGSVNSMRGERMLFQDQVPEPGSLYAFSTKVRTGESQIFLRNTTRLDPISILLFAGENDVEAVGYNQLVVDSWWKFNGSERTIRTVKALRELMNDGFEKMFLILDYKSRYQHQQRGLCGQQQQQQQQGQILQPQARNGYGNLGGFNDSHRSTPSPQLGYYGVGLDLSQPLVTSGGRGDGYDDGMDMETMLNQAIESGKDWLEQPAMVRLVDCVVELLQNSDEDMVTSMAANNNNNNGYYGHQHPQHYQGYPGHHSHHHGPGYYNGNGSGYNSGYGSGSNSGRSSAMDHHPSANQPHLAFPTSSRAYAGGPGAAGGGPGSYYGSGGNHSNGGSRPGSRAGYSSSPYGYNHHPGHHPSHHHHSHSPHPMVPAMSQDPREMWTTNAGQGMGGNQQSWF</sequence>
<feature type="domain" description="Helicase ATP-binding" evidence="11">
    <location>
        <begin position="519"/>
        <end position="715"/>
    </location>
</feature>
<dbReference type="GO" id="GO:0003724">
    <property type="term" value="F:RNA helicase activity"/>
    <property type="evidence" value="ECO:0007669"/>
    <property type="project" value="UniProtKB-EC"/>
</dbReference>
<feature type="compositionally biased region" description="Gly residues" evidence="9">
    <location>
        <begin position="1541"/>
        <end position="1557"/>
    </location>
</feature>
<keyword evidence="2" id="KW-0547">Nucleotide-binding</keyword>
<dbReference type="Pfam" id="PF00270">
    <property type="entry name" value="DEAD"/>
    <property type="match status" value="1"/>
</dbReference>
<dbReference type="InterPro" id="IPR014720">
    <property type="entry name" value="dsRBD_dom"/>
</dbReference>